<feature type="chain" id="PRO_5017599185" evidence="1">
    <location>
        <begin position="19"/>
        <end position="335"/>
    </location>
</feature>
<feature type="signal peptide" evidence="1">
    <location>
        <begin position="1"/>
        <end position="18"/>
    </location>
</feature>
<comment type="caution">
    <text evidence="2">The sequence shown here is derived from an EMBL/GenBank/DDBJ whole genome shotgun (WGS) entry which is preliminary data.</text>
</comment>
<protein>
    <submittedName>
        <fullName evidence="2">Uncharacterized protein</fullName>
    </submittedName>
</protein>
<keyword evidence="1" id="KW-0732">Signal</keyword>
<reference evidence="3" key="1">
    <citation type="submission" date="2018-06" db="EMBL/GenBank/DDBJ databases">
        <authorList>
            <person name="Lum Nde A."/>
            <person name="Hugo C."/>
        </authorList>
    </citation>
    <scope>NUCLEOTIDE SEQUENCE [LARGE SCALE GENOMIC DNA]</scope>
    <source>
        <strain evidence="3">1_F178</strain>
    </source>
</reference>
<dbReference type="Proteomes" id="UP000256686">
    <property type="component" value="Unassembled WGS sequence"/>
</dbReference>
<name>A0A3D9CCQ9_9FLAO</name>
<sequence>MKKKTLLTASLIPSLFLSQVGISTPNPTEVLDVNGIERIRELPKHNTDNTIFTKPDGTKSENKDQPFKATKMVVADANGVLGYADWNPNTTPDNSKKRITIGYWAGLWDNNYYAVGAPGFPTFNSQLQSKFNYGPNGTYNKIDGIDFQEFETIRLDMYTAAQLKNFVDVFCIGLKVGEDISIENATKIKDFVDLGGVAIVLLDRGRNKTALQAFGISGNVLSAPIYAYPLSGSIGTSGVFGNTASNVTITGSQTAGLVLNTQLPSGAELLARGGNSQTESLTDAGIWTAGTGGRAIFFWDEGAFRNSSIAGTIIDTDQEKYLHNLMAYLLDKLNL</sequence>
<evidence type="ECO:0000256" key="1">
    <source>
        <dbReference type="SAM" id="SignalP"/>
    </source>
</evidence>
<dbReference type="RefSeq" id="WP_115969567.1">
    <property type="nucleotide sequence ID" value="NZ_QNVT01000003.1"/>
</dbReference>
<dbReference type="AlphaFoldDB" id="A0A3D9CCQ9"/>
<evidence type="ECO:0000313" key="3">
    <source>
        <dbReference type="Proteomes" id="UP000256686"/>
    </source>
</evidence>
<keyword evidence="3" id="KW-1185">Reference proteome</keyword>
<organism evidence="2 3">
    <name type="scientific">Chryseobacterium pennae</name>
    <dbReference type="NCBI Taxonomy" id="2258962"/>
    <lineage>
        <taxon>Bacteria</taxon>
        <taxon>Pseudomonadati</taxon>
        <taxon>Bacteroidota</taxon>
        <taxon>Flavobacteriia</taxon>
        <taxon>Flavobacteriales</taxon>
        <taxon>Weeksellaceae</taxon>
        <taxon>Chryseobacterium group</taxon>
        <taxon>Chryseobacterium</taxon>
    </lineage>
</organism>
<gene>
    <name evidence="2" type="ORF">DRF65_05565</name>
</gene>
<dbReference type="EMBL" id="QNVT01000003">
    <property type="protein sequence ID" value="REC63559.1"/>
    <property type="molecule type" value="Genomic_DNA"/>
</dbReference>
<proteinExistence type="predicted"/>
<accession>A0A3D9CCQ9</accession>
<evidence type="ECO:0000313" key="2">
    <source>
        <dbReference type="EMBL" id="REC63559.1"/>
    </source>
</evidence>